<evidence type="ECO:0000313" key="2">
    <source>
        <dbReference type="EMBL" id="MBP0447277.1"/>
    </source>
</evidence>
<comment type="caution">
    <text evidence="2">The sequence shown here is derived from an EMBL/GenBank/DDBJ whole genome shotgun (WGS) entry which is preliminary data.</text>
</comment>
<keyword evidence="3" id="KW-1185">Reference proteome</keyword>
<organism evidence="2 3">
    <name type="scientific">Pararoseomonas baculiformis</name>
    <dbReference type="NCBI Taxonomy" id="2820812"/>
    <lineage>
        <taxon>Bacteria</taxon>
        <taxon>Pseudomonadati</taxon>
        <taxon>Pseudomonadota</taxon>
        <taxon>Alphaproteobacteria</taxon>
        <taxon>Acetobacterales</taxon>
        <taxon>Acetobacteraceae</taxon>
        <taxon>Pararoseomonas</taxon>
    </lineage>
</organism>
<dbReference type="Gene3D" id="3.40.50.300">
    <property type="entry name" value="P-loop containing nucleotide triphosphate hydrolases"/>
    <property type="match status" value="1"/>
</dbReference>
<dbReference type="SUPFAM" id="SSF52540">
    <property type="entry name" value="P-loop containing nucleoside triphosphate hydrolases"/>
    <property type="match status" value="1"/>
</dbReference>
<dbReference type="Proteomes" id="UP000681594">
    <property type="component" value="Unassembled WGS sequence"/>
</dbReference>
<evidence type="ECO:0000259" key="1">
    <source>
        <dbReference type="Pfam" id="PF01656"/>
    </source>
</evidence>
<dbReference type="Pfam" id="PF01656">
    <property type="entry name" value="CbiA"/>
    <property type="match status" value="1"/>
</dbReference>
<dbReference type="EMBL" id="JAGIZB010000029">
    <property type="protein sequence ID" value="MBP0447277.1"/>
    <property type="molecule type" value="Genomic_DNA"/>
</dbReference>
<proteinExistence type="predicted"/>
<dbReference type="InterPro" id="IPR050678">
    <property type="entry name" value="DNA_Partitioning_ATPase"/>
</dbReference>
<reference evidence="2 3" key="1">
    <citation type="submission" date="2021-03" db="EMBL/GenBank/DDBJ databases">
        <authorList>
            <person name="So Y."/>
        </authorList>
    </citation>
    <scope>NUCLEOTIDE SEQUENCE [LARGE SCALE GENOMIC DNA]</scope>
    <source>
        <strain evidence="2 3">SSH11</strain>
    </source>
</reference>
<gene>
    <name evidence="2" type="ORF">J8J14_21120</name>
</gene>
<feature type="domain" description="CobQ/CobB/MinD/ParA nucleotide binding" evidence="1">
    <location>
        <begin position="3"/>
        <end position="176"/>
    </location>
</feature>
<dbReference type="PIRSF" id="PIRSF009320">
    <property type="entry name" value="Nuc_binding_HP_1000"/>
    <property type="match status" value="1"/>
</dbReference>
<evidence type="ECO:0000313" key="3">
    <source>
        <dbReference type="Proteomes" id="UP000681594"/>
    </source>
</evidence>
<dbReference type="CDD" id="cd02042">
    <property type="entry name" value="ParAB_family"/>
    <property type="match status" value="1"/>
</dbReference>
<dbReference type="PANTHER" id="PTHR13696:SF96">
    <property type="entry name" value="COBQ_COBB_MIND_PARA NUCLEOTIDE BINDING DOMAIN-CONTAINING PROTEIN"/>
    <property type="match status" value="1"/>
</dbReference>
<sequence>MIVTVISFKGGVGKTTTAIHLAALLQKKAPTLLVDGDGIRSATKWSQRGDSNGLPFKVISYAELARYAPNYAHIVIDTEGNPSDDDFKDAAKGSDALVVPAVPESVATDGLIHTLAKLQDLGNQNYRVLLTMVPPKPRTEGAALREMLAEQEIPVFKSEIPRLAAFEKAAAEGVPVSGVQNDRNAARAWAAYEAVGKELLNG</sequence>
<accession>A0ABS4AJR3</accession>
<dbReference type="InterPro" id="IPR002586">
    <property type="entry name" value="CobQ/CobB/MinD/ParA_Nub-bd_dom"/>
</dbReference>
<dbReference type="InterPro" id="IPR027417">
    <property type="entry name" value="P-loop_NTPase"/>
</dbReference>
<dbReference type="PANTHER" id="PTHR13696">
    <property type="entry name" value="P-LOOP CONTAINING NUCLEOSIDE TRIPHOSPHATE HYDROLASE"/>
    <property type="match status" value="1"/>
</dbReference>
<name>A0ABS4AJR3_9PROT</name>
<protein>
    <submittedName>
        <fullName evidence="2">ParA family protein</fullName>
    </submittedName>
</protein>
<dbReference type="RefSeq" id="WP_209381547.1">
    <property type="nucleotide sequence ID" value="NZ_JAGIZB010000029.1"/>
</dbReference>